<sequence length="182" mass="19640">MKTFLLALLVAVMAAGTTFAQEQGKFKLGAGLAYGSEAALDEDLDSKGGLGVHIGGEYFFNEKISFAPSFTYFFKSKIDFFGGEMSGRVSTLDLDARYYFAKSEKVSFYGMTGLTVGFAKLEVSGDDNWMDADDVSDNKAGVNLGAGMVLPITEKVDFNAQVKYNTPLEQIAIQVGIAFPIN</sequence>
<keyword evidence="5" id="KW-1185">Reference proteome</keyword>
<evidence type="ECO:0000313" key="4">
    <source>
        <dbReference type="EMBL" id="RAU81748.1"/>
    </source>
</evidence>
<reference evidence="4 5" key="1">
    <citation type="submission" date="2018-06" db="EMBL/GenBank/DDBJ databases">
        <authorList>
            <person name="Liu Z.-W."/>
        </authorList>
    </citation>
    <scope>NUCLEOTIDE SEQUENCE [LARGE SCALE GENOMIC DNA]</scope>
    <source>
        <strain evidence="4 5">2b14</strain>
    </source>
</reference>
<proteinExistence type="predicted"/>
<keyword evidence="1 2" id="KW-0732">Signal</keyword>
<evidence type="ECO:0000256" key="2">
    <source>
        <dbReference type="SAM" id="SignalP"/>
    </source>
</evidence>
<dbReference type="Gene3D" id="2.40.160.20">
    <property type="match status" value="1"/>
</dbReference>
<reference evidence="4 5" key="2">
    <citation type="submission" date="2018-07" db="EMBL/GenBank/DDBJ databases">
        <title>Pontibacter sp. 2b14 genomic sequence and assembly.</title>
        <authorList>
            <person name="Du Z.-J."/>
        </authorList>
    </citation>
    <scope>NUCLEOTIDE SEQUENCE [LARGE SCALE GENOMIC DNA]</scope>
    <source>
        <strain evidence="4 5">2b14</strain>
    </source>
</reference>
<organism evidence="4 5">
    <name type="scientific">Pontibacter arcticus</name>
    <dbReference type="NCBI Taxonomy" id="2080288"/>
    <lineage>
        <taxon>Bacteria</taxon>
        <taxon>Pseudomonadati</taxon>
        <taxon>Bacteroidota</taxon>
        <taxon>Cytophagia</taxon>
        <taxon>Cytophagales</taxon>
        <taxon>Hymenobacteraceae</taxon>
        <taxon>Pontibacter</taxon>
    </lineage>
</organism>
<feature type="chain" id="PRO_5016693539" description="Outer membrane protein beta-barrel domain-containing protein" evidence="2">
    <location>
        <begin position="21"/>
        <end position="182"/>
    </location>
</feature>
<evidence type="ECO:0000313" key="5">
    <source>
        <dbReference type="Proteomes" id="UP000251692"/>
    </source>
</evidence>
<dbReference type="OrthoDB" id="1122114at2"/>
<dbReference type="AlphaFoldDB" id="A0A364RBP0"/>
<evidence type="ECO:0000259" key="3">
    <source>
        <dbReference type="Pfam" id="PF13505"/>
    </source>
</evidence>
<name>A0A364RBP0_9BACT</name>
<accession>A0A364RBP0</accession>
<dbReference type="EMBL" id="QMDV01000004">
    <property type="protein sequence ID" value="RAU81748.1"/>
    <property type="molecule type" value="Genomic_DNA"/>
</dbReference>
<dbReference type="Pfam" id="PF13505">
    <property type="entry name" value="OMP_b-brl"/>
    <property type="match status" value="1"/>
</dbReference>
<protein>
    <recommendedName>
        <fullName evidence="3">Outer membrane protein beta-barrel domain-containing protein</fullName>
    </recommendedName>
</protein>
<feature type="domain" description="Outer membrane protein beta-barrel" evidence="3">
    <location>
        <begin position="6"/>
        <end position="165"/>
    </location>
</feature>
<dbReference type="RefSeq" id="WP_112306428.1">
    <property type="nucleotide sequence ID" value="NZ_QMDV01000004.1"/>
</dbReference>
<dbReference type="InterPro" id="IPR011250">
    <property type="entry name" value="OMP/PagP_B-barrel"/>
</dbReference>
<comment type="caution">
    <text evidence="4">The sequence shown here is derived from an EMBL/GenBank/DDBJ whole genome shotgun (WGS) entry which is preliminary data.</text>
</comment>
<evidence type="ECO:0000256" key="1">
    <source>
        <dbReference type="ARBA" id="ARBA00022729"/>
    </source>
</evidence>
<dbReference type="SUPFAM" id="SSF56925">
    <property type="entry name" value="OMPA-like"/>
    <property type="match status" value="1"/>
</dbReference>
<dbReference type="Proteomes" id="UP000251692">
    <property type="component" value="Unassembled WGS sequence"/>
</dbReference>
<dbReference type="InterPro" id="IPR027385">
    <property type="entry name" value="Beta-barrel_OMP"/>
</dbReference>
<feature type="signal peptide" evidence="2">
    <location>
        <begin position="1"/>
        <end position="20"/>
    </location>
</feature>
<gene>
    <name evidence="4" type="ORF">DP923_13680</name>
</gene>